<dbReference type="EMBL" id="FOHX01000005">
    <property type="protein sequence ID" value="SEU05009.1"/>
    <property type="molecule type" value="Genomic_DNA"/>
</dbReference>
<evidence type="ECO:0000259" key="1">
    <source>
        <dbReference type="SMART" id="SM01321"/>
    </source>
</evidence>
<organism evidence="2 3">
    <name type="scientific">Nonomuraea wenchangensis</name>
    <dbReference type="NCBI Taxonomy" id="568860"/>
    <lineage>
        <taxon>Bacteria</taxon>
        <taxon>Bacillati</taxon>
        <taxon>Actinomycetota</taxon>
        <taxon>Actinomycetes</taxon>
        <taxon>Streptosporangiales</taxon>
        <taxon>Streptosporangiaceae</taxon>
        <taxon>Nonomuraea</taxon>
    </lineage>
</organism>
<dbReference type="InterPro" id="IPR036515">
    <property type="entry name" value="Transposase_17_sf"/>
</dbReference>
<name>A0A1I0J565_9ACTN</name>
<evidence type="ECO:0000313" key="3">
    <source>
        <dbReference type="Proteomes" id="UP000199361"/>
    </source>
</evidence>
<dbReference type="Gene3D" id="3.30.70.1290">
    <property type="entry name" value="Transposase IS200-like"/>
    <property type="match status" value="1"/>
</dbReference>
<dbReference type="SUPFAM" id="SSF143422">
    <property type="entry name" value="Transposase IS200-like"/>
    <property type="match status" value="1"/>
</dbReference>
<dbReference type="GO" id="GO:0003677">
    <property type="term" value="F:DNA binding"/>
    <property type="evidence" value="ECO:0007669"/>
    <property type="project" value="InterPro"/>
</dbReference>
<dbReference type="AlphaFoldDB" id="A0A1I0J565"/>
<dbReference type="GO" id="GO:0004803">
    <property type="term" value="F:transposase activity"/>
    <property type="evidence" value="ECO:0007669"/>
    <property type="project" value="InterPro"/>
</dbReference>
<dbReference type="GO" id="GO:0006313">
    <property type="term" value="P:DNA transposition"/>
    <property type="evidence" value="ECO:0007669"/>
    <property type="project" value="InterPro"/>
</dbReference>
<protein>
    <submittedName>
        <fullName evidence="2">Putative transposase</fullName>
    </submittedName>
</protein>
<dbReference type="PANTHER" id="PTHR33360:SF2">
    <property type="entry name" value="TRANSPOSASE FOR INSERTION SEQUENCE ELEMENT IS200"/>
    <property type="match status" value="1"/>
</dbReference>
<dbReference type="InterPro" id="IPR002686">
    <property type="entry name" value="Transposase_17"/>
</dbReference>
<dbReference type="NCBIfam" id="NF033573">
    <property type="entry name" value="transpos_IS200"/>
    <property type="match status" value="1"/>
</dbReference>
<dbReference type="PANTHER" id="PTHR33360">
    <property type="entry name" value="TRANSPOSASE FOR INSERTION SEQUENCE ELEMENT IS200"/>
    <property type="match status" value="1"/>
</dbReference>
<accession>A0A1I0J565</accession>
<proteinExistence type="predicted"/>
<evidence type="ECO:0000313" key="2">
    <source>
        <dbReference type="EMBL" id="SEU05009.1"/>
    </source>
</evidence>
<dbReference type="Pfam" id="PF01797">
    <property type="entry name" value="Y1_Tnp"/>
    <property type="match status" value="1"/>
</dbReference>
<gene>
    <name evidence="2" type="ORF">SAMN05421811_105445</name>
</gene>
<dbReference type="STRING" id="568860.SAMN05421811_105445"/>
<keyword evidence="3" id="KW-1185">Reference proteome</keyword>
<reference evidence="2 3" key="1">
    <citation type="submission" date="2016-10" db="EMBL/GenBank/DDBJ databases">
        <authorList>
            <person name="de Groot N.N."/>
        </authorList>
    </citation>
    <scope>NUCLEOTIDE SEQUENCE [LARGE SCALE GENOMIC DNA]</scope>
    <source>
        <strain evidence="2 3">CGMCC 4.5598</strain>
    </source>
</reference>
<sequence>MHELGVHLVFVTGYRRGLFTAPMLTRCEEIMRDVCASFEVDLIESNGGDDHVHLLVNIPSKVALSVLVNSLKSVSARYPRKEYDTHVRKYLWGGHFWSRSYDAGSTCGANLATVRASIQGQDRPARWGSGGTLAL</sequence>
<dbReference type="SMART" id="SM01321">
    <property type="entry name" value="Y1_Tnp"/>
    <property type="match status" value="1"/>
</dbReference>
<feature type="domain" description="Transposase IS200-like" evidence="1">
    <location>
        <begin position="1"/>
        <end position="121"/>
    </location>
</feature>
<dbReference type="Proteomes" id="UP000199361">
    <property type="component" value="Unassembled WGS sequence"/>
</dbReference>